<sequence length="120" mass="13251">MSFFQEVEISDADDVVGYKTVDVIHDLARYAAGKEFVTIEGDIPPLILSEIRYSSIVYTYGEIRIPEAPYEAEHLRTPLFIGDFGLSSNMGKVLTSFVYLHLLDLNGCDVSCLPDALGTA</sequence>
<evidence type="ECO:0000313" key="1">
    <source>
        <dbReference type="EMBL" id="KAB2619326.1"/>
    </source>
</evidence>
<reference evidence="1 2" key="1">
    <citation type="submission" date="2019-09" db="EMBL/GenBank/DDBJ databases">
        <authorList>
            <person name="Ou C."/>
        </authorList>
    </citation>
    <scope>NUCLEOTIDE SEQUENCE [LARGE SCALE GENOMIC DNA]</scope>
    <source>
        <strain evidence="1">S2</strain>
        <tissue evidence="1">Leaf</tissue>
    </source>
</reference>
<gene>
    <name evidence="1" type="ORF">D8674_015195</name>
</gene>
<dbReference type="Proteomes" id="UP000327157">
    <property type="component" value="Chromosome 15"/>
</dbReference>
<reference evidence="2" key="2">
    <citation type="submission" date="2019-10" db="EMBL/GenBank/DDBJ databases">
        <title>A de novo genome assembly of a pear dwarfing rootstock.</title>
        <authorList>
            <person name="Wang F."/>
            <person name="Wang J."/>
            <person name="Li S."/>
            <person name="Zhang Y."/>
            <person name="Fang M."/>
            <person name="Ma L."/>
            <person name="Zhao Y."/>
            <person name="Jiang S."/>
        </authorList>
    </citation>
    <scope>NUCLEOTIDE SEQUENCE [LARGE SCALE GENOMIC DNA]</scope>
</reference>
<comment type="caution">
    <text evidence="1">The sequence shown here is derived from an EMBL/GenBank/DDBJ whole genome shotgun (WGS) entry which is preliminary data.</text>
</comment>
<keyword evidence="2" id="KW-1185">Reference proteome</keyword>
<protein>
    <submittedName>
        <fullName evidence="1">Disease resistance protein RGA3</fullName>
    </submittedName>
</protein>
<reference evidence="1 2" key="3">
    <citation type="submission" date="2019-11" db="EMBL/GenBank/DDBJ databases">
        <title>A de novo genome assembly of a pear dwarfing rootstock.</title>
        <authorList>
            <person name="Wang F."/>
            <person name="Wang J."/>
            <person name="Li S."/>
            <person name="Zhang Y."/>
            <person name="Fang M."/>
            <person name="Ma L."/>
            <person name="Zhao Y."/>
            <person name="Jiang S."/>
        </authorList>
    </citation>
    <scope>NUCLEOTIDE SEQUENCE [LARGE SCALE GENOMIC DNA]</scope>
    <source>
        <strain evidence="1">S2</strain>
        <tissue evidence="1">Leaf</tissue>
    </source>
</reference>
<dbReference type="AlphaFoldDB" id="A0A5N5GUN5"/>
<evidence type="ECO:0000313" key="2">
    <source>
        <dbReference type="Proteomes" id="UP000327157"/>
    </source>
</evidence>
<name>A0A5N5GUN5_9ROSA</name>
<dbReference type="EMBL" id="SMOL01000401">
    <property type="protein sequence ID" value="KAB2619326.1"/>
    <property type="molecule type" value="Genomic_DNA"/>
</dbReference>
<dbReference type="OrthoDB" id="773208at2759"/>
<proteinExistence type="predicted"/>
<organism evidence="1 2">
    <name type="scientific">Pyrus ussuriensis x Pyrus communis</name>
    <dbReference type="NCBI Taxonomy" id="2448454"/>
    <lineage>
        <taxon>Eukaryota</taxon>
        <taxon>Viridiplantae</taxon>
        <taxon>Streptophyta</taxon>
        <taxon>Embryophyta</taxon>
        <taxon>Tracheophyta</taxon>
        <taxon>Spermatophyta</taxon>
        <taxon>Magnoliopsida</taxon>
        <taxon>eudicotyledons</taxon>
        <taxon>Gunneridae</taxon>
        <taxon>Pentapetalae</taxon>
        <taxon>rosids</taxon>
        <taxon>fabids</taxon>
        <taxon>Rosales</taxon>
        <taxon>Rosaceae</taxon>
        <taxon>Amygdaloideae</taxon>
        <taxon>Maleae</taxon>
        <taxon>Pyrus</taxon>
    </lineage>
</organism>
<accession>A0A5N5GUN5</accession>